<comment type="caution">
    <text evidence="1">The sequence shown here is derived from an EMBL/GenBank/DDBJ whole genome shotgun (WGS) entry which is preliminary data.</text>
</comment>
<organism evidence="1 2">
    <name type="scientific">Etheostoma spectabile</name>
    <name type="common">orangethroat darter</name>
    <dbReference type="NCBI Taxonomy" id="54343"/>
    <lineage>
        <taxon>Eukaryota</taxon>
        <taxon>Metazoa</taxon>
        <taxon>Chordata</taxon>
        <taxon>Craniata</taxon>
        <taxon>Vertebrata</taxon>
        <taxon>Euteleostomi</taxon>
        <taxon>Actinopterygii</taxon>
        <taxon>Neopterygii</taxon>
        <taxon>Teleostei</taxon>
        <taxon>Neoteleostei</taxon>
        <taxon>Acanthomorphata</taxon>
        <taxon>Eupercaria</taxon>
        <taxon>Perciformes</taxon>
        <taxon>Percoidei</taxon>
        <taxon>Percidae</taxon>
        <taxon>Etheostomatinae</taxon>
        <taxon>Etheostoma</taxon>
    </lineage>
</organism>
<protein>
    <submittedName>
        <fullName evidence="1">Uncharacterized protein</fullName>
    </submittedName>
</protein>
<reference evidence="1 2" key="1">
    <citation type="submission" date="2019-08" db="EMBL/GenBank/DDBJ databases">
        <title>A chromosome-level genome assembly, high-density linkage maps, and genome scans reveal the genomic architecture of hybrid incompatibilities underlying speciation via character displacement in darters (Percidae: Etheostominae).</title>
        <authorList>
            <person name="Moran R.L."/>
            <person name="Catchen J.M."/>
            <person name="Fuller R.C."/>
        </authorList>
    </citation>
    <scope>NUCLEOTIDE SEQUENCE [LARGE SCALE GENOMIC DNA]</scope>
    <source>
        <strain evidence="1">EspeVRDwgs_2016</strain>
        <tissue evidence="1">Muscle</tissue>
    </source>
</reference>
<keyword evidence="2" id="KW-1185">Reference proteome</keyword>
<dbReference type="Proteomes" id="UP000327493">
    <property type="component" value="Chromosome 20"/>
</dbReference>
<gene>
    <name evidence="1" type="ORF">FQN60_008599</name>
</gene>
<dbReference type="AlphaFoldDB" id="A0A5J5CM25"/>
<evidence type="ECO:0000313" key="2">
    <source>
        <dbReference type="Proteomes" id="UP000327493"/>
    </source>
</evidence>
<proteinExistence type="predicted"/>
<sequence length="19" mass="2188">MEYTVTLVVMKLTSVEEQS</sequence>
<accession>A0A5J5CM25</accession>
<dbReference type="EMBL" id="VOFY01000020">
    <property type="protein sequence ID" value="KAA8581859.1"/>
    <property type="molecule type" value="Genomic_DNA"/>
</dbReference>
<name>A0A5J5CM25_9PERO</name>
<evidence type="ECO:0000313" key="1">
    <source>
        <dbReference type="EMBL" id="KAA8581859.1"/>
    </source>
</evidence>